<organism evidence="8 9">
    <name type="scientific">Oceanidesulfovibrio indonesiensis</name>
    <dbReference type="NCBI Taxonomy" id="54767"/>
    <lineage>
        <taxon>Bacteria</taxon>
        <taxon>Pseudomonadati</taxon>
        <taxon>Thermodesulfobacteriota</taxon>
        <taxon>Desulfovibrionia</taxon>
        <taxon>Desulfovibrionales</taxon>
        <taxon>Desulfovibrionaceae</taxon>
        <taxon>Oceanidesulfovibrio</taxon>
    </lineage>
</organism>
<dbReference type="PANTHER" id="PTHR30509">
    <property type="entry name" value="P-HYDROXYBENZOIC ACID EFFLUX PUMP SUBUNIT-RELATED"/>
    <property type="match status" value="1"/>
</dbReference>
<proteinExistence type="predicted"/>
<dbReference type="Pfam" id="PF04632">
    <property type="entry name" value="FUSC"/>
    <property type="match status" value="1"/>
</dbReference>
<keyword evidence="6 7" id="KW-0472">Membrane</keyword>
<name>A0A7M3MGK3_9BACT</name>
<reference evidence="8 9" key="1">
    <citation type="submission" date="2018-06" db="EMBL/GenBank/DDBJ databases">
        <title>Complete genome of Desulfovibrio indonesiensis P37SLT.</title>
        <authorList>
            <person name="Crispim J.S."/>
            <person name="Vidigal P.M.P."/>
            <person name="Silva L.C.F."/>
            <person name="Laguardia C.N."/>
            <person name="Araujo L.C."/>
            <person name="Dias R.S."/>
            <person name="Sousa M.P."/>
            <person name="Paula S.O."/>
            <person name="Silva C."/>
        </authorList>
    </citation>
    <scope>NUCLEOTIDE SEQUENCE [LARGE SCALE GENOMIC DNA]</scope>
    <source>
        <strain evidence="8 9">P37SLT</strain>
    </source>
</reference>
<keyword evidence="5 7" id="KW-1133">Transmembrane helix</keyword>
<comment type="subcellular location">
    <subcellularLocation>
        <location evidence="1">Cell membrane</location>
        <topology evidence="1">Multi-pass membrane protein</topology>
    </subcellularLocation>
</comment>
<dbReference type="Proteomes" id="UP000448292">
    <property type="component" value="Unassembled WGS sequence"/>
</dbReference>
<evidence type="ECO:0000313" key="9">
    <source>
        <dbReference type="Proteomes" id="UP000448292"/>
    </source>
</evidence>
<evidence type="ECO:0000256" key="5">
    <source>
        <dbReference type="ARBA" id="ARBA00022989"/>
    </source>
</evidence>
<evidence type="ECO:0000256" key="3">
    <source>
        <dbReference type="ARBA" id="ARBA00022475"/>
    </source>
</evidence>
<feature type="transmembrane region" description="Helical" evidence="7">
    <location>
        <begin position="12"/>
        <end position="32"/>
    </location>
</feature>
<evidence type="ECO:0000256" key="1">
    <source>
        <dbReference type="ARBA" id="ARBA00004651"/>
    </source>
</evidence>
<evidence type="ECO:0000313" key="8">
    <source>
        <dbReference type="EMBL" id="TVM17977.1"/>
    </source>
</evidence>
<dbReference type="PANTHER" id="PTHR30509:SF9">
    <property type="entry name" value="MULTIDRUG RESISTANCE PROTEIN MDTO"/>
    <property type="match status" value="1"/>
</dbReference>
<evidence type="ECO:0000256" key="7">
    <source>
        <dbReference type="SAM" id="Phobius"/>
    </source>
</evidence>
<feature type="transmembrane region" description="Helical" evidence="7">
    <location>
        <begin position="111"/>
        <end position="130"/>
    </location>
</feature>
<dbReference type="GO" id="GO:0022857">
    <property type="term" value="F:transmembrane transporter activity"/>
    <property type="evidence" value="ECO:0007669"/>
    <property type="project" value="InterPro"/>
</dbReference>
<dbReference type="RefSeq" id="WP_144302629.1">
    <property type="nucleotide sequence ID" value="NZ_QMIE01000005.1"/>
</dbReference>
<feature type="transmembrane region" description="Helical" evidence="7">
    <location>
        <begin position="63"/>
        <end position="81"/>
    </location>
</feature>
<evidence type="ECO:0000256" key="4">
    <source>
        <dbReference type="ARBA" id="ARBA00022692"/>
    </source>
</evidence>
<evidence type="ECO:0000256" key="6">
    <source>
        <dbReference type="ARBA" id="ARBA00023136"/>
    </source>
</evidence>
<dbReference type="AlphaFoldDB" id="A0A7M3MGK3"/>
<keyword evidence="4 7" id="KW-0812">Transmembrane</keyword>
<gene>
    <name evidence="8" type="ORF">DPQ33_07670</name>
</gene>
<dbReference type="EMBL" id="QMIE01000005">
    <property type="protein sequence ID" value="TVM17977.1"/>
    <property type="molecule type" value="Genomic_DNA"/>
</dbReference>
<keyword evidence="3" id="KW-1003">Cell membrane</keyword>
<keyword evidence="2" id="KW-0813">Transport</keyword>
<protein>
    <recommendedName>
        <fullName evidence="10">FUSC family protein</fullName>
    </recommendedName>
</protein>
<dbReference type="OrthoDB" id="5447986at2"/>
<sequence>MGLAMRLEPAQVRHALRVGIAAVVTLVIAEFFNLEQGYWAVISAIIVMHATMGRSLTAGWARILGTAVGATLSAIAVLLLGDTPLSLGLAIFLTLLVCGYLTYLHEAFRMAGVTAGIVILVGAGEANIIHTAFVRFLEISLGVTVAMVVSMIFLPSRATAGLLKGIADNLDTEAVLYGTLVSGCLDNRYDEDRVSELKSRIHASQNANATLLNEARKEPTGLSKRKIVVSNFVDWELRLFEDLLSLDHAARELASEALHKRMRKALSSLGKATEQALSAMAASLRDERARPRADGPEADALRVALHEVEHGLTELRRRKESASYSLTEVSHFFSLVFAMREAASECFRGFELLGQLEMAKGERRVMPAVGA</sequence>
<comment type="caution">
    <text evidence="8">The sequence shown here is derived from an EMBL/GenBank/DDBJ whole genome shotgun (WGS) entry which is preliminary data.</text>
</comment>
<keyword evidence="9" id="KW-1185">Reference proteome</keyword>
<dbReference type="GO" id="GO:0005886">
    <property type="term" value="C:plasma membrane"/>
    <property type="evidence" value="ECO:0007669"/>
    <property type="project" value="UniProtKB-SubCell"/>
</dbReference>
<feature type="transmembrane region" description="Helical" evidence="7">
    <location>
        <begin position="136"/>
        <end position="154"/>
    </location>
</feature>
<accession>A0A7M3MGK3</accession>
<dbReference type="InterPro" id="IPR006726">
    <property type="entry name" value="PHBA_efflux_AaeB/fusaric-R"/>
</dbReference>
<evidence type="ECO:0000256" key="2">
    <source>
        <dbReference type="ARBA" id="ARBA00022448"/>
    </source>
</evidence>
<feature type="transmembrane region" description="Helical" evidence="7">
    <location>
        <begin position="87"/>
        <end position="104"/>
    </location>
</feature>
<evidence type="ECO:0008006" key="10">
    <source>
        <dbReference type="Google" id="ProtNLM"/>
    </source>
</evidence>